<dbReference type="AlphaFoldDB" id="A0AAN4ZYU7"/>
<evidence type="ECO:0000313" key="4">
    <source>
        <dbReference type="Proteomes" id="UP000634647"/>
    </source>
</evidence>
<evidence type="ECO:0000313" key="1">
    <source>
        <dbReference type="EMBL" id="GHE00898.1"/>
    </source>
</evidence>
<dbReference type="SUPFAM" id="SSF46955">
    <property type="entry name" value="Putative DNA-binding domain"/>
    <property type="match status" value="1"/>
</dbReference>
<dbReference type="EMBL" id="BNAB01000005">
    <property type="protein sequence ID" value="GHE00898.1"/>
    <property type="molecule type" value="Genomic_DNA"/>
</dbReference>
<proteinExistence type="predicted"/>
<organism evidence="1 4">
    <name type="scientific">Allgaiera indica</name>
    <dbReference type="NCBI Taxonomy" id="765699"/>
    <lineage>
        <taxon>Bacteria</taxon>
        <taxon>Pseudomonadati</taxon>
        <taxon>Pseudomonadota</taxon>
        <taxon>Alphaproteobacteria</taxon>
        <taxon>Rhodobacterales</taxon>
        <taxon>Paracoccaceae</taxon>
        <taxon>Allgaiera</taxon>
    </lineage>
</organism>
<keyword evidence="3" id="KW-1185">Reference proteome</keyword>
<dbReference type="InterPro" id="IPR009061">
    <property type="entry name" value="DNA-bd_dom_put_sf"/>
</dbReference>
<evidence type="ECO:0000313" key="2">
    <source>
        <dbReference type="EMBL" id="SDW74085.1"/>
    </source>
</evidence>
<sequence length="75" mass="8430">MQHQCDQEGAGHRDGPILPEHIVAKRWNKSVRTLQRWRRAGTGPAYLQIGGSVFYRSNDIIAFEDASRRIGGEPA</sequence>
<dbReference type="Proteomes" id="UP000634647">
    <property type="component" value="Unassembled WGS sequence"/>
</dbReference>
<evidence type="ECO:0008006" key="5">
    <source>
        <dbReference type="Google" id="ProtNLM"/>
    </source>
</evidence>
<protein>
    <recommendedName>
        <fullName evidence="5">Helix-turn-helix domain-containing protein</fullName>
    </recommendedName>
</protein>
<comment type="caution">
    <text evidence="1">The sequence shown here is derived from an EMBL/GenBank/DDBJ whole genome shotgun (WGS) entry which is preliminary data.</text>
</comment>
<reference evidence="1" key="1">
    <citation type="journal article" date="2014" name="Int. J. Syst. Evol. Microbiol.">
        <title>Complete genome sequence of Corynebacterium casei LMG S-19264T (=DSM 44701T), isolated from a smear-ripened cheese.</title>
        <authorList>
            <consortium name="US DOE Joint Genome Institute (JGI-PGF)"/>
            <person name="Walter F."/>
            <person name="Albersmeier A."/>
            <person name="Kalinowski J."/>
            <person name="Ruckert C."/>
        </authorList>
    </citation>
    <scope>NUCLEOTIDE SEQUENCE</scope>
    <source>
        <strain evidence="1">CGMCC 1.10859</strain>
    </source>
</reference>
<name>A0AAN4ZYU7_9RHOB</name>
<dbReference type="Proteomes" id="UP000199541">
    <property type="component" value="Unassembled WGS sequence"/>
</dbReference>
<gene>
    <name evidence="1" type="ORF">GCM10008024_14370</name>
    <name evidence="2" type="ORF">SAMN05444006_106129</name>
</gene>
<accession>A0AAN4ZYU7</accession>
<evidence type="ECO:0000313" key="3">
    <source>
        <dbReference type="Proteomes" id="UP000199541"/>
    </source>
</evidence>
<reference evidence="2 3" key="2">
    <citation type="submission" date="2016-10" db="EMBL/GenBank/DDBJ databases">
        <authorList>
            <person name="Varghese N."/>
            <person name="Submissions S."/>
        </authorList>
    </citation>
    <scope>NUCLEOTIDE SEQUENCE [LARGE SCALE GENOMIC DNA]</scope>
    <source>
        <strain evidence="2 3">DSM 24802</strain>
    </source>
</reference>
<reference evidence="1" key="3">
    <citation type="submission" date="2023-06" db="EMBL/GenBank/DDBJ databases">
        <authorList>
            <person name="Sun Q."/>
            <person name="Zhou Y."/>
        </authorList>
    </citation>
    <scope>NUCLEOTIDE SEQUENCE</scope>
    <source>
        <strain evidence="1">CGMCC 1.10859</strain>
    </source>
</reference>
<dbReference type="EMBL" id="FNOB01000006">
    <property type="protein sequence ID" value="SDW74085.1"/>
    <property type="molecule type" value="Genomic_DNA"/>
</dbReference>
<dbReference type="RefSeq" id="WP_051646126.1">
    <property type="nucleotide sequence ID" value="NZ_BNAB01000005.1"/>
</dbReference>